<reference evidence="1" key="1">
    <citation type="submission" date="2023-03" db="EMBL/GenBank/DDBJ databases">
        <authorList>
            <person name="Steffen K."/>
            <person name="Cardenas P."/>
        </authorList>
    </citation>
    <scope>NUCLEOTIDE SEQUENCE</scope>
</reference>
<dbReference type="Proteomes" id="UP001174909">
    <property type="component" value="Unassembled WGS sequence"/>
</dbReference>
<comment type="caution">
    <text evidence="1">The sequence shown here is derived from an EMBL/GenBank/DDBJ whole genome shotgun (WGS) entry which is preliminary data.</text>
</comment>
<organism evidence="1 2">
    <name type="scientific">Geodia barretti</name>
    <name type="common">Barrett's horny sponge</name>
    <dbReference type="NCBI Taxonomy" id="519541"/>
    <lineage>
        <taxon>Eukaryota</taxon>
        <taxon>Metazoa</taxon>
        <taxon>Porifera</taxon>
        <taxon>Demospongiae</taxon>
        <taxon>Heteroscleromorpha</taxon>
        <taxon>Tetractinellida</taxon>
        <taxon>Astrophorina</taxon>
        <taxon>Geodiidae</taxon>
        <taxon>Geodia</taxon>
    </lineage>
</organism>
<evidence type="ECO:0000313" key="2">
    <source>
        <dbReference type="Proteomes" id="UP001174909"/>
    </source>
</evidence>
<gene>
    <name evidence="1" type="ORF">GBAR_LOCUS5832</name>
</gene>
<dbReference type="Gene3D" id="1.10.533.10">
    <property type="entry name" value="Death Domain, Fas"/>
    <property type="match status" value="1"/>
</dbReference>
<protein>
    <recommendedName>
        <fullName evidence="3">CARD domain-containing protein</fullName>
    </recommendedName>
</protein>
<evidence type="ECO:0008006" key="3">
    <source>
        <dbReference type="Google" id="ProtNLM"/>
    </source>
</evidence>
<sequence>MSISQRRRSSVTREVINANAPLILRQMDLGKVAQAVSEVEGMLTPDQVNRLYQRFTPEEERKAQLLEWVCQKGDQRRDQFLKCLCETGHEELASQLQEQFDSQLQQQ</sequence>
<name>A0AA35RD93_GEOBA</name>
<proteinExistence type="predicted"/>
<keyword evidence="2" id="KW-1185">Reference proteome</keyword>
<evidence type="ECO:0000313" key="1">
    <source>
        <dbReference type="EMBL" id="CAI8008521.1"/>
    </source>
</evidence>
<dbReference type="InterPro" id="IPR011029">
    <property type="entry name" value="DEATH-like_dom_sf"/>
</dbReference>
<dbReference type="SUPFAM" id="SSF47986">
    <property type="entry name" value="DEATH domain"/>
    <property type="match status" value="1"/>
</dbReference>
<dbReference type="AlphaFoldDB" id="A0AA35RD93"/>
<accession>A0AA35RD93</accession>
<dbReference type="EMBL" id="CASHTH010000858">
    <property type="protein sequence ID" value="CAI8008521.1"/>
    <property type="molecule type" value="Genomic_DNA"/>
</dbReference>